<protein>
    <submittedName>
        <fullName evidence="10">Opsin</fullName>
    </submittedName>
</protein>
<evidence type="ECO:0000256" key="7">
    <source>
        <dbReference type="ARBA" id="ARBA00023224"/>
    </source>
</evidence>
<feature type="transmembrane region" description="Helical" evidence="8">
    <location>
        <begin position="35"/>
        <end position="56"/>
    </location>
</feature>
<feature type="transmembrane region" description="Helical" evidence="8">
    <location>
        <begin position="6"/>
        <end position="28"/>
    </location>
</feature>
<evidence type="ECO:0000256" key="1">
    <source>
        <dbReference type="ARBA" id="ARBA00004141"/>
    </source>
</evidence>
<feature type="transmembrane region" description="Helical" evidence="8">
    <location>
        <begin position="254"/>
        <end position="272"/>
    </location>
</feature>
<feature type="transmembrane region" description="Helical" evidence="8">
    <location>
        <begin position="76"/>
        <end position="99"/>
    </location>
</feature>
<name>A9CR57_PODCA</name>
<dbReference type="PANTHER" id="PTHR24240">
    <property type="entry name" value="OPSIN"/>
    <property type="match status" value="1"/>
</dbReference>
<accession>A9CR57</accession>
<dbReference type="AlphaFoldDB" id="A9CR57"/>
<dbReference type="PRINTS" id="PR00237">
    <property type="entry name" value="GPCRRHODOPSN"/>
</dbReference>
<gene>
    <name evidence="10" type="primary">PcopB</name>
</gene>
<dbReference type="InterPro" id="IPR000276">
    <property type="entry name" value="GPCR_Rhodpsn"/>
</dbReference>
<keyword evidence="7" id="KW-0807">Transducer</keyword>
<keyword evidence="6" id="KW-0675">Receptor</keyword>
<organism evidence="10">
    <name type="scientific">Podocoryna carnea</name>
    <name type="common">Hydrozoan</name>
    <dbReference type="NCBI Taxonomy" id="6096"/>
    <lineage>
        <taxon>Eukaryota</taxon>
        <taxon>Metazoa</taxon>
        <taxon>Cnidaria</taxon>
        <taxon>Hydrozoa</taxon>
        <taxon>Hydroidolina</taxon>
        <taxon>Anthoathecata</taxon>
        <taxon>Filifera</taxon>
        <taxon>Hydractiniidae</taxon>
        <taxon>Podocoryna</taxon>
    </lineage>
</organism>
<evidence type="ECO:0000256" key="8">
    <source>
        <dbReference type="SAM" id="Phobius"/>
    </source>
</evidence>
<evidence type="ECO:0000259" key="9">
    <source>
        <dbReference type="PROSITE" id="PS50262"/>
    </source>
</evidence>
<dbReference type="Gene3D" id="1.20.1070.10">
    <property type="entry name" value="Rhodopsin 7-helix transmembrane proteins"/>
    <property type="match status" value="1"/>
</dbReference>
<dbReference type="InterPro" id="IPR017452">
    <property type="entry name" value="GPCR_Rhodpsn_7TM"/>
</dbReference>
<dbReference type="Pfam" id="PF00001">
    <property type="entry name" value="7tm_1"/>
    <property type="match status" value="1"/>
</dbReference>
<evidence type="ECO:0000256" key="2">
    <source>
        <dbReference type="ARBA" id="ARBA00022692"/>
    </source>
</evidence>
<comment type="subcellular location">
    <subcellularLocation>
        <location evidence="1">Membrane</location>
        <topology evidence="1">Multi-pass membrane protein</topology>
    </subcellularLocation>
</comment>
<dbReference type="PROSITE" id="PS50262">
    <property type="entry name" value="G_PROTEIN_RECEP_F1_2"/>
    <property type="match status" value="1"/>
</dbReference>
<feature type="domain" description="G-protein coupled receptors family 1 profile" evidence="9">
    <location>
        <begin position="18"/>
        <end position="269"/>
    </location>
</feature>
<reference evidence="10" key="1">
    <citation type="journal article" date="2008" name="Curr. Biol.">
        <title>Evolution and functional diversity of jellyfish opsins.</title>
        <authorList>
            <person name="Suga H."/>
            <person name="Schmid V."/>
            <person name="Gehring W.J."/>
        </authorList>
    </citation>
    <scope>NUCLEOTIDE SEQUENCE</scope>
</reference>
<proteinExistence type="evidence at transcript level"/>
<dbReference type="SUPFAM" id="SSF81321">
    <property type="entry name" value="Family A G protein-coupled receptor-like"/>
    <property type="match status" value="1"/>
</dbReference>
<dbReference type="EMBL" id="AB332434">
    <property type="protein sequence ID" value="BAF95843.1"/>
    <property type="molecule type" value="mRNA"/>
</dbReference>
<dbReference type="GO" id="GO:0016020">
    <property type="term" value="C:membrane"/>
    <property type="evidence" value="ECO:0007669"/>
    <property type="project" value="UniProtKB-SubCell"/>
</dbReference>
<dbReference type="InterPro" id="IPR050125">
    <property type="entry name" value="GPCR_opsins"/>
</dbReference>
<keyword evidence="3 8" id="KW-1133">Transmembrane helix</keyword>
<evidence type="ECO:0000256" key="5">
    <source>
        <dbReference type="ARBA" id="ARBA00023136"/>
    </source>
</evidence>
<evidence type="ECO:0000256" key="6">
    <source>
        <dbReference type="ARBA" id="ARBA00023170"/>
    </source>
</evidence>
<keyword evidence="5 8" id="KW-0472">Membrane</keyword>
<keyword evidence="4" id="KW-0297">G-protein coupled receptor</keyword>
<dbReference type="GO" id="GO:0004930">
    <property type="term" value="F:G protein-coupled receptor activity"/>
    <property type="evidence" value="ECO:0007669"/>
    <property type="project" value="UniProtKB-KW"/>
</dbReference>
<evidence type="ECO:0000313" key="10">
    <source>
        <dbReference type="EMBL" id="BAF95843.1"/>
    </source>
</evidence>
<feature type="transmembrane region" description="Helical" evidence="8">
    <location>
        <begin position="217"/>
        <end position="234"/>
    </location>
</feature>
<dbReference type="CDD" id="cd14969">
    <property type="entry name" value="7tmA_Opsins_type2_animals"/>
    <property type="match status" value="1"/>
</dbReference>
<evidence type="ECO:0000256" key="3">
    <source>
        <dbReference type="ARBA" id="ARBA00022989"/>
    </source>
</evidence>
<keyword evidence="2 8" id="KW-0812">Transmembrane</keyword>
<sequence>MDPLKIILSSIVVSSIILNTATCFILIRKKRKTKFVILCIHLAISDLLQAVCGYVPELIIQKNNFPTLLCKASACTVAVMALASISLITLISITRIISIKYPFTSVSTSKVTVNILAIISWLYAAFWAICPLLGWSQYVLEPTHRRCSLDWNLKTANSKSYIYAIVLFCYILPITIHVISFFMVRRTVENHARFCADTYGRRNSATLIVERKKLKSFFLSLSMFSIFIVAWTPYTLVGISAQYVTVPTWSMDSAAMLAKSSTLFNPLVYCYRTKFRRKNIFREDNVTEDNITMLRTSLRRNQCDNNGNVLNGESVNVCYDKKSLSISFGVIEESQT</sequence>
<feature type="transmembrane region" description="Helical" evidence="8">
    <location>
        <begin position="111"/>
        <end position="135"/>
    </location>
</feature>
<feature type="transmembrane region" description="Helical" evidence="8">
    <location>
        <begin position="161"/>
        <end position="184"/>
    </location>
</feature>
<evidence type="ECO:0000256" key="4">
    <source>
        <dbReference type="ARBA" id="ARBA00023040"/>
    </source>
</evidence>